<organism evidence="3 4">
    <name type="scientific">Actinoplanes palleronii</name>
    <dbReference type="NCBI Taxonomy" id="113570"/>
    <lineage>
        <taxon>Bacteria</taxon>
        <taxon>Bacillati</taxon>
        <taxon>Actinomycetota</taxon>
        <taxon>Actinomycetes</taxon>
        <taxon>Micromonosporales</taxon>
        <taxon>Micromonosporaceae</taxon>
        <taxon>Actinoplanes</taxon>
    </lineage>
</organism>
<evidence type="ECO:0000313" key="4">
    <source>
        <dbReference type="Proteomes" id="UP000624709"/>
    </source>
</evidence>
<feature type="transmembrane region" description="Helical" evidence="2">
    <location>
        <begin position="147"/>
        <end position="174"/>
    </location>
</feature>
<feature type="region of interest" description="Disordered" evidence="1">
    <location>
        <begin position="1"/>
        <end position="21"/>
    </location>
</feature>
<evidence type="ECO:0000256" key="1">
    <source>
        <dbReference type="SAM" id="MobiDB-lite"/>
    </source>
</evidence>
<feature type="transmembrane region" description="Helical" evidence="2">
    <location>
        <begin position="91"/>
        <end position="110"/>
    </location>
</feature>
<feature type="transmembrane region" description="Helical" evidence="2">
    <location>
        <begin position="63"/>
        <end position="79"/>
    </location>
</feature>
<gene>
    <name evidence="3" type="ORF">Apa02nite_064900</name>
</gene>
<evidence type="ECO:0000313" key="3">
    <source>
        <dbReference type="EMBL" id="GIE70382.1"/>
    </source>
</evidence>
<dbReference type="Proteomes" id="UP000624709">
    <property type="component" value="Unassembled WGS sequence"/>
</dbReference>
<keyword evidence="4" id="KW-1185">Reference proteome</keyword>
<keyword evidence="2" id="KW-0812">Transmembrane</keyword>
<feature type="transmembrane region" description="Helical" evidence="2">
    <location>
        <begin position="228"/>
        <end position="251"/>
    </location>
</feature>
<keyword evidence="2" id="KW-0472">Membrane</keyword>
<evidence type="ECO:0000256" key="2">
    <source>
        <dbReference type="SAM" id="Phobius"/>
    </source>
</evidence>
<proteinExistence type="predicted"/>
<feature type="transmembrane region" description="Helical" evidence="2">
    <location>
        <begin position="263"/>
        <end position="294"/>
    </location>
</feature>
<protein>
    <recommendedName>
        <fullName evidence="5">Integral membrane protein</fullName>
    </recommendedName>
</protein>
<reference evidence="3 4" key="1">
    <citation type="submission" date="2021-01" db="EMBL/GenBank/DDBJ databases">
        <title>Whole genome shotgun sequence of Actinoplanes palleronii NBRC 14916.</title>
        <authorList>
            <person name="Komaki H."/>
            <person name="Tamura T."/>
        </authorList>
    </citation>
    <scope>NUCLEOTIDE SEQUENCE [LARGE SCALE GENOMIC DNA]</scope>
    <source>
        <strain evidence="3 4">NBRC 14916</strain>
    </source>
</reference>
<sequence>MASASPLVEHRSASPRARPADGTDRWRWLRALLILPLSLLLITQARRQGVVSPLLDRLDPRLVEALTALATGMFCHVLAGRLHRHGIPRLAAPFVVAGPGLAVCAAAPVAAADLPAVIGLVLVIIALGGYLRFVIDGQTLGGFVAGTTLAAAAVCDLVTLGYMAAFAAAVPFVAGAWARQVRATTAILAVLAFPSVAVYLGWLYVRWRFAGTAFGGPSHPGPAEAVDLARGAVTVLSALGHCLMYVVIGVAVGVRRRSALPAYLLPVVVLVALVAVGVPQSALVVNLFLTAVAVTAIRAPLSRREWAGLTALAAGQVVLTLTWSP</sequence>
<comment type="caution">
    <text evidence="3">The sequence shown here is derived from an EMBL/GenBank/DDBJ whole genome shotgun (WGS) entry which is preliminary data.</text>
</comment>
<feature type="transmembrane region" description="Helical" evidence="2">
    <location>
        <begin position="186"/>
        <end position="207"/>
    </location>
</feature>
<evidence type="ECO:0008006" key="5">
    <source>
        <dbReference type="Google" id="ProtNLM"/>
    </source>
</evidence>
<feature type="compositionally biased region" description="Basic and acidic residues" evidence="1">
    <location>
        <begin position="8"/>
        <end position="21"/>
    </location>
</feature>
<feature type="transmembrane region" description="Helical" evidence="2">
    <location>
        <begin position="116"/>
        <end position="135"/>
    </location>
</feature>
<keyword evidence="2" id="KW-1133">Transmembrane helix</keyword>
<dbReference type="RefSeq" id="WP_203828410.1">
    <property type="nucleotide sequence ID" value="NZ_BAAATY010000030.1"/>
</dbReference>
<name>A0ABQ4BI93_9ACTN</name>
<dbReference type="EMBL" id="BOMS01000102">
    <property type="protein sequence ID" value="GIE70382.1"/>
    <property type="molecule type" value="Genomic_DNA"/>
</dbReference>
<accession>A0ABQ4BI93</accession>